<reference evidence="2" key="1">
    <citation type="journal article" date="2020" name="bioRxiv">
        <title>A rank-normalized archaeal taxonomy based on genome phylogeny resolves widespread incomplete and uneven classifications.</title>
        <authorList>
            <person name="Rinke C."/>
            <person name="Chuvochina M."/>
            <person name="Mussig A.J."/>
            <person name="Chaumeil P.-A."/>
            <person name="Waite D.W."/>
            <person name="Whitman W.B."/>
            <person name="Parks D.H."/>
            <person name="Hugenholtz P."/>
        </authorList>
    </citation>
    <scope>NUCLEOTIDE SEQUENCE</scope>
    <source>
        <strain evidence="2">UBA12518</strain>
    </source>
</reference>
<accession>A0A832RVV7</accession>
<evidence type="ECO:0000313" key="3">
    <source>
        <dbReference type="Proteomes" id="UP000600363"/>
    </source>
</evidence>
<comment type="caution">
    <text evidence="2">The sequence shown here is derived from an EMBL/GenBank/DDBJ whole genome shotgun (WGS) entry which is preliminary data.</text>
</comment>
<dbReference type="PANTHER" id="PTHR39677:SF4">
    <property type="entry name" value="RIBONUCLEASE VAPC6"/>
    <property type="match status" value="1"/>
</dbReference>
<dbReference type="SMART" id="SM00670">
    <property type="entry name" value="PINc"/>
    <property type="match status" value="1"/>
</dbReference>
<sequence>MAVLIDANVVISFLIQSEKTEEAKLLLERTEDPVLAINVVEEIIYVGLSLIYGVRGFKLREIISKEGISKEADSFLNSLESFLSEYGIEIILTPNDLKELLRIVREYHLLPNDALIAATCRHHGITKVATFDDDFRRVDLEIVNNNSKQSSKQA</sequence>
<dbReference type="Pfam" id="PF01850">
    <property type="entry name" value="PIN"/>
    <property type="match status" value="1"/>
</dbReference>
<dbReference type="InterPro" id="IPR029060">
    <property type="entry name" value="PIN-like_dom_sf"/>
</dbReference>
<evidence type="ECO:0000259" key="1">
    <source>
        <dbReference type="SMART" id="SM00670"/>
    </source>
</evidence>
<gene>
    <name evidence="2" type="ORF">HA299_01225</name>
</gene>
<dbReference type="RefSeq" id="WP_084174113.1">
    <property type="nucleotide sequence ID" value="NZ_DUIH01000004.1"/>
</dbReference>
<evidence type="ECO:0000313" key="2">
    <source>
        <dbReference type="EMBL" id="HIH69233.1"/>
    </source>
</evidence>
<name>A0A832RVV7_9EURY</name>
<dbReference type="AlphaFoldDB" id="A0A832RVV7"/>
<feature type="domain" description="PIN" evidence="1">
    <location>
        <begin position="1"/>
        <end position="137"/>
    </location>
</feature>
<organism evidence="2 3">
    <name type="scientific">Methermicoccus shengliensis</name>
    <dbReference type="NCBI Taxonomy" id="660064"/>
    <lineage>
        <taxon>Archaea</taxon>
        <taxon>Methanobacteriati</taxon>
        <taxon>Methanobacteriota</taxon>
        <taxon>Stenosarchaea group</taxon>
        <taxon>Methanomicrobia</taxon>
        <taxon>Methanosarcinales</taxon>
        <taxon>Methermicoccaceae</taxon>
        <taxon>Methermicoccus</taxon>
    </lineage>
</organism>
<dbReference type="Proteomes" id="UP000600363">
    <property type="component" value="Unassembled WGS sequence"/>
</dbReference>
<dbReference type="SUPFAM" id="SSF88723">
    <property type="entry name" value="PIN domain-like"/>
    <property type="match status" value="1"/>
</dbReference>
<protein>
    <submittedName>
        <fullName evidence="2">PIN domain-containing protein</fullName>
    </submittedName>
</protein>
<proteinExistence type="predicted"/>
<dbReference type="InterPro" id="IPR002716">
    <property type="entry name" value="PIN_dom"/>
</dbReference>
<dbReference type="Gene3D" id="3.40.50.1010">
    <property type="entry name" value="5'-nuclease"/>
    <property type="match status" value="1"/>
</dbReference>
<dbReference type="EMBL" id="DUIH01000004">
    <property type="protein sequence ID" value="HIH69233.1"/>
    <property type="molecule type" value="Genomic_DNA"/>
</dbReference>
<dbReference type="PANTHER" id="PTHR39677">
    <property type="entry name" value="RIBONUCLEASE VAPC6"/>
    <property type="match status" value="1"/>
</dbReference>